<dbReference type="Proteomes" id="UP000324327">
    <property type="component" value="Unassembled WGS sequence"/>
</dbReference>
<reference evidence="2" key="1">
    <citation type="submission" date="2015-05" db="EMBL/GenBank/DDBJ databases">
        <authorList>
            <person name="Wang D.B."/>
            <person name="Wang M."/>
        </authorList>
    </citation>
    <scope>NUCLEOTIDE SEQUENCE [LARGE SCALE GENOMIC DNA]</scope>
    <source>
        <strain evidence="2">T1-815</strain>
    </source>
</reference>
<keyword evidence="1" id="KW-1133">Transmembrane helix</keyword>
<feature type="transmembrane region" description="Helical" evidence="1">
    <location>
        <begin position="7"/>
        <end position="30"/>
    </location>
</feature>
<keyword evidence="1" id="KW-0472">Membrane</keyword>
<reference evidence="3 5" key="4">
    <citation type="submission" date="2019-09" db="EMBL/GenBank/DDBJ databases">
        <title>Strain-level analysis of Eubacterium rectale using genomes from metagenomes.</title>
        <authorList>
            <person name="Karcher N."/>
            <person name="Segata N."/>
        </authorList>
    </citation>
    <scope>NUCLEOTIDE SEQUENCE [LARGE SCALE GENOMIC DNA]</scope>
    <source>
        <strain evidence="3 5">T3WBe13</strain>
    </source>
</reference>
<keyword evidence="1" id="KW-0812">Transmembrane</keyword>
<dbReference type="PROSITE" id="PS51257">
    <property type="entry name" value="PROKAR_LIPOPROTEIN"/>
    <property type="match status" value="1"/>
</dbReference>
<dbReference type="EMBL" id="VSTF01000016">
    <property type="protein sequence ID" value="TYL57753.1"/>
    <property type="molecule type" value="Genomic_DNA"/>
</dbReference>
<keyword evidence="4" id="KW-1185">Reference proteome</keyword>
<name>A0A0M6WAG1_9FIRM</name>
<reference evidence="3 5" key="3">
    <citation type="submission" date="2019-08" db="EMBL/GenBank/DDBJ databases">
        <authorList>
            <person name="Duncan S."/>
            <person name="Walker A."/>
        </authorList>
    </citation>
    <scope>NUCLEOTIDE SEQUENCE [LARGE SCALE GENOMIC DNA]</scope>
    <source>
        <strain evidence="3 5">T3WBe13</strain>
    </source>
</reference>
<gene>
    <name evidence="3" type="ORF">FYL31_12370</name>
    <name evidence="2" type="ORF">T1815_04151</name>
</gene>
<evidence type="ECO:0000313" key="4">
    <source>
        <dbReference type="Proteomes" id="UP000049472"/>
    </source>
</evidence>
<organism evidence="2 4">
    <name type="scientific">Agathobacter rectalis</name>
    <dbReference type="NCBI Taxonomy" id="39491"/>
    <lineage>
        <taxon>Bacteria</taxon>
        <taxon>Bacillati</taxon>
        <taxon>Bacillota</taxon>
        <taxon>Clostridia</taxon>
        <taxon>Lachnospirales</taxon>
        <taxon>Lachnospiraceae</taxon>
        <taxon>Agathobacter</taxon>
    </lineage>
</organism>
<evidence type="ECO:0000313" key="3">
    <source>
        <dbReference type="EMBL" id="TYL57753.1"/>
    </source>
</evidence>
<dbReference type="RefSeq" id="WP_055060964.1">
    <property type="nucleotide sequence ID" value="NZ_CVRQ01000007.1"/>
</dbReference>
<evidence type="ECO:0000256" key="1">
    <source>
        <dbReference type="SAM" id="Phobius"/>
    </source>
</evidence>
<evidence type="ECO:0000313" key="5">
    <source>
        <dbReference type="Proteomes" id="UP000324327"/>
    </source>
</evidence>
<dbReference type="Proteomes" id="UP000049472">
    <property type="component" value="Unassembled WGS sequence"/>
</dbReference>
<dbReference type="EMBL" id="CVRQ01000007">
    <property type="protein sequence ID" value="CRL32678.1"/>
    <property type="molecule type" value="Genomic_DNA"/>
</dbReference>
<evidence type="ECO:0000313" key="2">
    <source>
        <dbReference type="EMBL" id="CRL32678.1"/>
    </source>
</evidence>
<proteinExistence type="predicted"/>
<sequence length="136" mass="15858">MEKNRKQIIICAAIVACVCVISVLITYNILQQKNHLTVELYYGTFDFSEYQNVKSTNKLAIIHDNDEKQGEYEMEIENTDKVETGIWKWNDDGYITLYQDDKAVANLVYMNGKYLFFDADVEIQKLKRISETAIVR</sequence>
<accession>A0A0M6WAG1</accession>
<reference evidence="4" key="2">
    <citation type="submission" date="2015-05" db="EMBL/GenBank/DDBJ databases">
        <authorList>
            <consortium name="Pathogen Informatics"/>
        </authorList>
    </citation>
    <scope>NUCLEOTIDE SEQUENCE [LARGE SCALE GENOMIC DNA]</scope>
    <source>
        <strain evidence="4">T1-815</strain>
    </source>
</reference>
<protein>
    <submittedName>
        <fullName evidence="2">Uncharacterized protein</fullName>
    </submittedName>
</protein>
<dbReference type="AlphaFoldDB" id="A0A0M6WAG1"/>